<reference evidence="2" key="2">
    <citation type="journal article" date="2019" name="IMA Fungus">
        <title>Genome sequencing and comparison of five Tilletia species to identify candidate genes for the detection of regulated species infecting wheat.</title>
        <authorList>
            <person name="Nguyen H.D.T."/>
            <person name="Sultana T."/>
            <person name="Kesanakurti P."/>
            <person name="Hambleton S."/>
        </authorList>
    </citation>
    <scope>NUCLEOTIDE SEQUENCE</scope>
    <source>
        <strain evidence="2">DAOMC 236426</strain>
    </source>
</reference>
<proteinExistence type="predicted"/>
<accession>A0A8X7SU84</accession>
<feature type="region of interest" description="Disordered" evidence="1">
    <location>
        <begin position="1"/>
        <end position="109"/>
    </location>
</feature>
<feature type="compositionally biased region" description="Polar residues" evidence="1">
    <location>
        <begin position="57"/>
        <end position="80"/>
    </location>
</feature>
<reference evidence="2" key="1">
    <citation type="submission" date="2016-04" db="EMBL/GenBank/DDBJ databases">
        <authorList>
            <person name="Nguyen H.D."/>
            <person name="Samba Siva P."/>
            <person name="Cullis J."/>
            <person name="Levesque C.A."/>
            <person name="Hambleton S."/>
        </authorList>
    </citation>
    <scope>NUCLEOTIDE SEQUENCE</scope>
    <source>
        <strain evidence="2">DAOMC 236426</strain>
    </source>
</reference>
<sequence>MMDEEDDDNSEEEGVVKGPGTALALSKSVPTSGVNTTNATGARSSRPAALPPPSHSEMSFNATPVTTASSAHQPSLQRLITSLKGKNENDDSEGDSSGEDDDEEYDDEA</sequence>
<dbReference type="Proteomes" id="UP000077684">
    <property type="component" value="Unassembled WGS sequence"/>
</dbReference>
<comment type="caution">
    <text evidence="2">The sequence shown here is derived from an EMBL/GenBank/DDBJ whole genome shotgun (WGS) entry which is preliminary data.</text>
</comment>
<protein>
    <submittedName>
        <fullName evidence="2">Uncharacterized protein</fullName>
    </submittedName>
</protein>
<feature type="compositionally biased region" description="Polar residues" evidence="1">
    <location>
        <begin position="28"/>
        <end position="41"/>
    </location>
</feature>
<feature type="compositionally biased region" description="Acidic residues" evidence="1">
    <location>
        <begin position="1"/>
        <end position="13"/>
    </location>
</feature>
<dbReference type="EMBL" id="LWDE02001246">
    <property type="protein sequence ID" value="KAE8242007.1"/>
    <property type="molecule type" value="Genomic_DNA"/>
</dbReference>
<evidence type="ECO:0000313" key="3">
    <source>
        <dbReference type="Proteomes" id="UP000077684"/>
    </source>
</evidence>
<evidence type="ECO:0000256" key="1">
    <source>
        <dbReference type="SAM" id="MobiDB-lite"/>
    </source>
</evidence>
<keyword evidence="3" id="KW-1185">Reference proteome</keyword>
<gene>
    <name evidence="2" type="ORF">A4X06_0g7309</name>
</gene>
<evidence type="ECO:0000313" key="2">
    <source>
        <dbReference type="EMBL" id="KAE8242007.1"/>
    </source>
</evidence>
<feature type="compositionally biased region" description="Acidic residues" evidence="1">
    <location>
        <begin position="90"/>
        <end position="109"/>
    </location>
</feature>
<name>A0A8X7SU84_9BASI</name>
<dbReference type="AlphaFoldDB" id="A0A8X7SU84"/>
<organism evidence="2 3">
    <name type="scientific">Tilletia controversa</name>
    <name type="common">dwarf bunt fungus</name>
    <dbReference type="NCBI Taxonomy" id="13291"/>
    <lineage>
        <taxon>Eukaryota</taxon>
        <taxon>Fungi</taxon>
        <taxon>Dikarya</taxon>
        <taxon>Basidiomycota</taxon>
        <taxon>Ustilaginomycotina</taxon>
        <taxon>Exobasidiomycetes</taxon>
        <taxon>Tilletiales</taxon>
        <taxon>Tilletiaceae</taxon>
        <taxon>Tilletia</taxon>
    </lineage>
</organism>